<evidence type="ECO:0000313" key="3">
    <source>
        <dbReference type="Proteomes" id="UP000188268"/>
    </source>
</evidence>
<name>A0A1R3HNS6_COCAP</name>
<keyword evidence="3" id="KW-1185">Reference proteome</keyword>
<accession>A0A1R3HNS6</accession>
<feature type="compositionally biased region" description="Basic and acidic residues" evidence="1">
    <location>
        <begin position="69"/>
        <end position="81"/>
    </location>
</feature>
<comment type="caution">
    <text evidence="2">The sequence shown here is derived from an EMBL/GenBank/DDBJ whole genome shotgun (WGS) entry which is preliminary data.</text>
</comment>
<dbReference type="Gramene" id="OMO72015">
    <property type="protein sequence ID" value="OMO72015"/>
    <property type="gene ID" value="CCACVL1_17986"/>
</dbReference>
<dbReference type="Proteomes" id="UP000188268">
    <property type="component" value="Unassembled WGS sequence"/>
</dbReference>
<dbReference type="AlphaFoldDB" id="A0A1R3HNS6"/>
<proteinExistence type="predicted"/>
<dbReference type="EMBL" id="AWWV01011496">
    <property type="protein sequence ID" value="OMO72015.1"/>
    <property type="molecule type" value="Genomic_DNA"/>
</dbReference>
<evidence type="ECO:0000256" key="1">
    <source>
        <dbReference type="SAM" id="MobiDB-lite"/>
    </source>
</evidence>
<sequence length="89" mass="10236">MAMKPNCQYLPESGILPKSPLLILELPPRNIIRRANQNSSDDSEDDEELALEDEDIRAYLLAEGEEKTDDEREHNEPRLEDDHDFDLGT</sequence>
<protein>
    <submittedName>
        <fullName evidence="2">Uncharacterized protein</fullName>
    </submittedName>
</protein>
<organism evidence="2 3">
    <name type="scientific">Corchorus capsularis</name>
    <name type="common">Jute</name>
    <dbReference type="NCBI Taxonomy" id="210143"/>
    <lineage>
        <taxon>Eukaryota</taxon>
        <taxon>Viridiplantae</taxon>
        <taxon>Streptophyta</taxon>
        <taxon>Embryophyta</taxon>
        <taxon>Tracheophyta</taxon>
        <taxon>Spermatophyta</taxon>
        <taxon>Magnoliopsida</taxon>
        <taxon>eudicotyledons</taxon>
        <taxon>Gunneridae</taxon>
        <taxon>Pentapetalae</taxon>
        <taxon>rosids</taxon>
        <taxon>malvids</taxon>
        <taxon>Malvales</taxon>
        <taxon>Malvaceae</taxon>
        <taxon>Grewioideae</taxon>
        <taxon>Apeibeae</taxon>
        <taxon>Corchorus</taxon>
    </lineage>
</organism>
<gene>
    <name evidence="2" type="ORF">CCACVL1_17986</name>
</gene>
<reference evidence="2 3" key="1">
    <citation type="submission" date="2013-09" db="EMBL/GenBank/DDBJ databases">
        <title>Corchorus capsularis genome sequencing.</title>
        <authorList>
            <person name="Alam M."/>
            <person name="Haque M.S."/>
            <person name="Islam M.S."/>
            <person name="Emdad E.M."/>
            <person name="Islam M.M."/>
            <person name="Ahmed B."/>
            <person name="Halim A."/>
            <person name="Hossen Q.M.M."/>
            <person name="Hossain M.Z."/>
            <person name="Ahmed R."/>
            <person name="Khan M.M."/>
            <person name="Islam R."/>
            <person name="Rashid M.M."/>
            <person name="Khan S.A."/>
            <person name="Rahman M.S."/>
            <person name="Alam M."/>
        </authorList>
    </citation>
    <scope>NUCLEOTIDE SEQUENCE [LARGE SCALE GENOMIC DNA]</scope>
    <source>
        <strain evidence="3">cv. CVL-1</strain>
        <tissue evidence="2">Whole seedling</tissue>
    </source>
</reference>
<feature type="region of interest" description="Disordered" evidence="1">
    <location>
        <begin position="62"/>
        <end position="89"/>
    </location>
</feature>
<evidence type="ECO:0000313" key="2">
    <source>
        <dbReference type="EMBL" id="OMO72015.1"/>
    </source>
</evidence>